<evidence type="ECO:0000313" key="4">
    <source>
        <dbReference type="Proteomes" id="UP001499841"/>
    </source>
</evidence>
<dbReference type="PROSITE" id="PS50206">
    <property type="entry name" value="RHODANESE_3"/>
    <property type="match status" value="1"/>
</dbReference>
<dbReference type="PANTHER" id="PTHR43031">
    <property type="entry name" value="FAD-DEPENDENT OXIDOREDUCTASE"/>
    <property type="match status" value="1"/>
</dbReference>
<dbReference type="InterPro" id="IPR036873">
    <property type="entry name" value="Rhodanese-like_dom_sf"/>
</dbReference>
<gene>
    <name evidence="3" type="ORF">GCM10022262_00030</name>
</gene>
<dbReference type="InterPro" id="IPR001763">
    <property type="entry name" value="Rhodanese-like_dom"/>
</dbReference>
<organism evidence="3 4">
    <name type="scientific">Georgenia daeguensis</name>
    <dbReference type="NCBI Taxonomy" id="908355"/>
    <lineage>
        <taxon>Bacteria</taxon>
        <taxon>Bacillati</taxon>
        <taxon>Actinomycetota</taxon>
        <taxon>Actinomycetes</taxon>
        <taxon>Micrococcales</taxon>
        <taxon>Bogoriellaceae</taxon>
        <taxon>Georgenia</taxon>
    </lineage>
</organism>
<sequence length="143" mass="15662">MPTSQLTMPIDRPASSGETPRGGWLTRLLRNRRQGYRKVRPHQARRLIADGATVIDVREPAHWRAGHIEGSVNIPLTRILARRGEIPQGAVVTVCRSGPRSARAAELLAAHGYAAYNLRGGLREWDYAGYPLTDASGEPGFVA</sequence>
<evidence type="ECO:0000259" key="2">
    <source>
        <dbReference type="PROSITE" id="PS50206"/>
    </source>
</evidence>
<reference evidence="4" key="1">
    <citation type="journal article" date="2019" name="Int. J. Syst. Evol. Microbiol.">
        <title>The Global Catalogue of Microorganisms (GCM) 10K type strain sequencing project: providing services to taxonomists for standard genome sequencing and annotation.</title>
        <authorList>
            <consortium name="The Broad Institute Genomics Platform"/>
            <consortium name="The Broad Institute Genome Sequencing Center for Infectious Disease"/>
            <person name="Wu L."/>
            <person name="Ma J."/>
        </authorList>
    </citation>
    <scope>NUCLEOTIDE SEQUENCE [LARGE SCALE GENOMIC DNA]</scope>
    <source>
        <strain evidence="4">JCM 17459</strain>
    </source>
</reference>
<dbReference type="EMBL" id="BAABBA010000001">
    <property type="protein sequence ID" value="GAA4285644.1"/>
    <property type="molecule type" value="Genomic_DNA"/>
</dbReference>
<dbReference type="InterPro" id="IPR050229">
    <property type="entry name" value="GlpE_sulfurtransferase"/>
</dbReference>
<dbReference type="Proteomes" id="UP001499841">
    <property type="component" value="Unassembled WGS sequence"/>
</dbReference>
<evidence type="ECO:0000313" key="3">
    <source>
        <dbReference type="EMBL" id="GAA4285644.1"/>
    </source>
</evidence>
<feature type="region of interest" description="Disordered" evidence="1">
    <location>
        <begin position="1"/>
        <end position="22"/>
    </location>
</feature>
<comment type="caution">
    <text evidence="3">The sequence shown here is derived from an EMBL/GenBank/DDBJ whole genome shotgun (WGS) entry which is preliminary data.</text>
</comment>
<accession>A0ABP8EP09</accession>
<dbReference type="PANTHER" id="PTHR43031:SF18">
    <property type="entry name" value="RHODANESE-RELATED SULFURTRANSFERASES"/>
    <property type="match status" value="1"/>
</dbReference>
<dbReference type="Gene3D" id="3.40.250.10">
    <property type="entry name" value="Rhodanese-like domain"/>
    <property type="match status" value="1"/>
</dbReference>
<proteinExistence type="predicted"/>
<evidence type="ECO:0000256" key="1">
    <source>
        <dbReference type="SAM" id="MobiDB-lite"/>
    </source>
</evidence>
<dbReference type="SMART" id="SM00450">
    <property type="entry name" value="RHOD"/>
    <property type="match status" value="1"/>
</dbReference>
<protein>
    <recommendedName>
        <fullName evidence="2">Rhodanese domain-containing protein</fullName>
    </recommendedName>
</protein>
<keyword evidence="4" id="KW-1185">Reference proteome</keyword>
<dbReference type="CDD" id="cd00158">
    <property type="entry name" value="RHOD"/>
    <property type="match status" value="1"/>
</dbReference>
<dbReference type="Pfam" id="PF00581">
    <property type="entry name" value="Rhodanese"/>
    <property type="match status" value="1"/>
</dbReference>
<feature type="domain" description="Rhodanese" evidence="2">
    <location>
        <begin position="48"/>
        <end position="134"/>
    </location>
</feature>
<dbReference type="SUPFAM" id="SSF52821">
    <property type="entry name" value="Rhodanese/Cell cycle control phosphatase"/>
    <property type="match status" value="1"/>
</dbReference>
<name>A0ABP8EP09_9MICO</name>